<keyword evidence="1" id="KW-0812">Transmembrane</keyword>
<dbReference type="SMART" id="SM00014">
    <property type="entry name" value="acidPPc"/>
    <property type="match status" value="1"/>
</dbReference>
<dbReference type="CDD" id="cd03392">
    <property type="entry name" value="PAP2_like_2"/>
    <property type="match status" value="1"/>
</dbReference>
<dbReference type="Pfam" id="PF01569">
    <property type="entry name" value="PAP2"/>
    <property type="match status" value="1"/>
</dbReference>
<sequence>MATTTSPVRVSRLARLGRGVAAMVAFAVPFVLLGYAVRQKFDPLIHLDNAIGEHATDFTRSISAGSALIVLEAVSQPWVLYILATLVCLWAWLAKGLLSRALWAFVTMMIGWNLALDAKLLVQRARPVIDDPISHAPGYSFPSGHASNAAIVATALVFLLWPLLSPASRRVATTVAVVFALAVGLDRIFLGVHFASDVVAGWILGVGITFSSWLGFIGRTPGTHSGETGSRGPSHPA</sequence>
<dbReference type="InterPro" id="IPR000326">
    <property type="entry name" value="PAP2/HPO"/>
</dbReference>
<proteinExistence type="predicted"/>
<dbReference type="Proteomes" id="UP000573599">
    <property type="component" value="Unassembled WGS sequence"/>
</dbReference>
<feature type="transmembrane region" description="Helical" evidence="1">
    <location>
        <begin position="142"/>
        <end position="164"/>
    </location>
</feature>
<keyword evidence="4" id="KW-1185">Reference proteome</keyword>
<dbReference type="RefSeq" id="WP_238338059.1">
    <property type="nucleotide sequence ID" value="NZ_JACCAB010000001.1"/>
</dbReference>
<gene>
    <name evidence="3" type="ORF">BJ986_001322</name>
</gene>
<keyword evidence="1" id="KW-0472">Membrane</keyword>
<evidence type="ECO:0000313" key="3">
    <source>
        <dbReference type="EMBL" id="NYG06835.1"/>
    </source>
</evidence>
<evidence type="ECO:0000259" key="2">
    <source>
        <dbReference type="SMART" id="SM00014"/>
    </source>
</evidence>
<dbReference type="PANTHER" id="PTHR14969:SF13">
    <property type="entry name" value="AT30094P"/>
    <property type="match status" value="1"/>
</dbReference>
<keyword evidence="3" id="KW-0378">Hydrolase</keyword>
<comment type="caution">
    <text evidence="3">The sequence shown here is derived from an EMBL/GenBank/DDBJ whole genome shotgun (WGS) entry which is preliminary data.</text>
</comment>
<dbReference type="AlphaFoldDB" id="A0A852WKV6"/>
<feature type="domain" description="Phosphatidic acid phosphatase type 2/haloperoxidase" evidence="2">
    <location>
        <begin position="97"/>
        <end position="213"/>
    </location>
</feature>
<feature type="transmembrane region" description="Helical" evidence="1">
    <location>
        <begin position="171"/>
        <end position="192"/>
    </location>
</feature>
<dbReference type="Gene3D" id="1.20.144.10">
    <property type="entry name" value="Phosphatidic acid phosphatase type 2/haloperoxidase"/>
    <property type="match status" value="1"/>
</dbReference>
<feature type="transmembrane region" description="Helical" evidence="1">
    <location>
        <begin position="78"/>
        <end position="94"/>
    </location>
</feature>
<evidence type="ECO:0000256" key="1">
    <source>
        <dbReference type="SAM" id="Phobius"/>
    </source>
</evidence>
<name>A0A852WKV6_9MICO</name>
<dbReference type="InterPro" id="IPR036938">
    <property type="entry name" value="PAP2/HPO_sf"/>
</dbReference>
<dbReference type="SUPFAM" id="SSF48317">
    <property type="entry name" value="Acid phosphatase/Vanadium-dependent haloperoxidase"/>
    <property type="match status" value="1"/>
</dbReference>
<dbReference type="PANTHER" id="PTHR14969">
    <property type="entry name" value="SPHINGOSINE-1-PHOSPHATE PHOSPHOHYDROLASE"/>
    <property type="match status" value="1"/>
</dbReference>
<feature type="transmembrane region" description="Helical" evidence="1">
    <location>
        <begin position="20"/>
        <end position="37"/>
    </location>
</feature>
<keyword evidence="1" id="KW-1133">Transmembrane helix</keyword>
<dbReference type="GO" id="GO:0050380">
    <property type="term" value="F:undecaprenyl-diphosphatase activity"/>
    <property type="evidence" value="ECO:0007669"/>
    <property type="project" value="UniProtKB-EC"/>
</dbReference>
<feature type="transmembrane region" description="Helical" evidence="1">
    <location>
        <begin position="101"/>
        <end position="122"/>
    </location>
</feature>
<reference evidence="3 4" key="1">
    <citation type="submission" date="2020-07" db="EMBL/GenBank/DDBJ databases">
        <title>Sequencing the genomes of 1000 actinobacteria strains.</title>
        <authorList>
            <person name="Klenk H.-P."/>
        </authorList>
    </citation>
    <scope>NUCLEOTIDE SEQUENCE [LARGE SCALE GENOMIC DNA]</scope>
    <source>
        <strain evidence="3 4">DSM 23987</strain>
    </source>
</reference>
<dbReference type="EMBL" id="JACCAB010000001">
    <property type="protein sequence ID" value="NYG06835.1"/>
    <property type="molecule type" value="Genomic_DNA"/>
</dbReference>
<evidence type="ECO:0000313" key="4">
    <source>
        <dbReference type="Proteomes" id="UP000573599"/>
    </source>
</evidence>
<protein>
    <submittedName>
        <fullName evidence="3">Undecaprenyl-diphosphatase</fullName>
        <ecNumber evidence="3">3.6.1.27</ecNumber>
    </submittedName>
</protein>
<accession>A0A852WKV6</accession>
<dbReference type="EC" id="3.6.1.27" evidence="3"/>
<organism evidence="3 4">
    <name type="scientific">Pedococcus badiiscoriae</name>
    <dbReference type="NCBI Taxonomy" id="642776"/>
    <lineage>
        <taxon>Bacteria</taxon>
        <taxon>Bacillati</taxon>
        <taxon>Actinomycetota</taxon>
        <taxon>Actinomycetes</taxon>
        <taxon>Micrococcales</taxon>
        <taxon>Intrasporangiaceae</taxon>
        <taxon>Pedococcus</taxon>
    </lineage>
</organism>
<feature type="transmembrane region" description="Helical" evidence="1">
    <location>
        <begin position="198"/>
        <end position="217"/>
    </location>
</feature>